<dbReference type="PANTHER" id="PTHR43420">
    <property type="entry name" value="ACETYLTRANSFERASE"/>
    <property type="match status" value="1"/>
</dbReference>
<dbReference type="EC" id="2.3.-.-" evidence="4"/>
<name>A0ABW3M441_9PSEU</name>
<protein>
    <submittedName>
        <fullName evidence="4">GNAT family N-acetyltransferase</fullName>
        <ecNumber evidence="4">2.3.-.-</ecNumber>
    </submittedName>
</protein>
<dbReference type="Pfam" id="PF00583">
    <property type="entry name" value="Acetyltransf_1"/>
    <property type="match status" value="1"/>
</dbReference>
<dbReference type="PROSITE" id="PS51186">
    <property type="entry name" value="GNAT"/>
    <property type="match status" value="1"/>
</dbReference>
<dbReference type="InterPro" id="IPR000182">
    <property type="entry name" value="GNAT_dom"/>
</dbReference>
<gene>
    <name evidence="4" type="ORF">ACFQ1S_03750</name>
</gene>
<evidence type="ECO:0000259" key="3">
    <source>
        <dbReference type="PROSITE" id="PS51186"/>
    </source>
</evidence>
<keyword evidence="2 4" id="KW-0012">Acyltransferase</keyword>
<dbReference type="GO" id="GO:0016746">
    <property type="term" value="F:acyltransferase activity"/>
    <property type="evidence" value="ECO:0007669"/>
    <property type="project" value="UniProtKB-KW"/>
</dbReference>
<dbReference type="Gene3D" id="3.40.630.30">
    <property type="match status" value="1"/>
</dbReference>
<evidence type="ECO:0000256" key="2">
    <source>
        <dbReference type="ARBA" id="ARBA00023315"/>
    </source>
</evidence>
<keyword evidence="1 4" id="KW-0808">Transferase</keyword>
<feature type="domain" description="N-acetyltransferase" evidence="3">
    <location>
        <begin position="4"/>
        <end position="169"/>
    </location>
</feature>
<reference evidence="5" key="1">
    <citation type="journal article" date="2019" name="Int. J. Syst. Evol. Microbiol.">
        <title>The Global Catalogue of Microorganisms (GCM) 10K type strain sequencing project: providing services to taxonomists for standard genome sequencing and annotation.</title>
        <authorList>
            <consortium name="The Broad Institute Genomics Platform"/>
            <consortium name="The Broad Institute Genome Sequencing Center for Infectious Disease"/>
            <person name="Wu L."/>
            <person name="Ma J."/>
        </authorList>
    </citation>
    <scope>NUCLEOTIDE SEQUENCE [LARGE SCALE GENOMIC DNA]</scope>
    <source>
        <strain evidence="5">JCM 31486</strain>
    </source>
</reference>
<accession>A0ABW3M441</accession>
<evidence type="ECO:0000313" key="5">
    <source>
        <dbReference type="Proteomes" id="UP001597045"/>
    </source>
</evidence>
<evidence type="ECO:0000313" key="4">
    <source>
        <dbReference type="EMBL" id="MFD1044771.1"/>
    </source>
</evidence>
<dbReference type="PANTHER" id="PTHR43420:SF47">
    <property type="entry name" value="N-ACETYLTRANSFERASE DOMAIN-CONTAINING PROTEIN"/>
    <property type="match status" value="1"/>
</dbReference>
<evidence type="ECO:0000256" key="1">
    <source>
        <dbReference type="ARBA" id="ARBA00022679"/>
    </source>
</evidence>
<dbReference type="InterPro" id="IPR050680">
    <property type="entry name" value="YpeA/RimI_acetyltransf"/>
</dbReference>
<dbReference type="Proteomes" id="UP001597045">
    <property type="component" value="Unassembled WGS sequence"/>
</dbReference>
<dbReference type="CDD" id="cd04301">
    <property type="entry name" value="NAT_SF"/>
    <property type="match status" value="1"/>
</dbReference>
<sequence length="169" mass="19398">MSDVTIRPADDADLPALTSAFGDETFFVDRLARQRAGRGQLLTACLRDRPVGHVYVWWEEAEEREVQDFLPGIPLLNRVKVLPTYQNQGIGTELVLAAERLLANLGHKMVALAVRYDNEGARRLYKRLDYRIWDHPRVECRYEVVRPDGTREHGFELCDMLVKDLTDSS</sequence>
<keyword evidence="5" id="KW-1185">Reference proteome</keyword>
<organism evidence="4 5">
    <name type="scientific">Kibdelosporangium lantanae</name>
    <dbReference type="NCBI Taxonomy" id="1497396"/>
    <lineage>
        <taxon>Bacteria</taxon>
        <taxon>Bacillati</taxon>
        <taxon>Actinomycetota</taxon>
        <taxon>Actinomycetes</taxon>
        <taxon>Pseudonocardiales</taxon>
        <taxon>Pseudonocardiaceae</taxon>
        <taxon>Kibdelosporangium</taxon>
    </lineage>
</organism>
<proteinExistence type="predicted"/>
<comment type="caution">
    <text evidence="4">The sequence shown here is derived from an EMBL/GenBank/DDBJ whole genome shotgun (WGS) entry which is preliminary data.</text>
</comment>
<dbReference type="SUPFAM" id="SSF55729">
    <property type="entry name" value="Acyl-CoA N-acyltransferases (Nat)"/>
    <property type="match status" value="1"/>
</dbReference>
<dbReference type="EMBL" id="JBHTIS010000121">
    <property type="protein sequence ID" value="MFD1044771.1"/>
    <property type="molecule type" value="Genomic_DNA"/>
</dbReference>
<dbReference type="InterPro" id="IPR016181">
    <property type="entry name" value="Acyl_CoA_acyltransferase"/>
</dbReference>